<dbReference type="Proteomes" id="UP000541444">
    <property type="component" value="Unassembled WGS sequence"/>
</dbReference>
<keyword evidence="2" id="KW-1185">Reference proteome</keyword>
<sequence>MSNHIVDGEEVLLLTYPCADYYVQSPSTVFHVDSPECPNNESVYLSPYPSKNFIITKPNQDVSHQLMFSRYSSSRGSNNSFLQEKKLTYDIQCDDQETDGKENDESREIICRVNEDEDCYDDHEDGEGVKGLWMLFSFSTSSSCLWISFQICWRLLVSIGAALLVFYLATKPPSPKLSIKMAGINRFALGEGVDESGVATKILTCNCSLYLYVDNLSNLYGLHIHPSTIEMSFGALVFATSQGSELYEESGSSTTFTLYMGIKNKAMYGAGRSMQDMLESKKGLPLMIRLKLKSSFRVILGLINSRFHYRAQCFVVLHGAYDEQRNTHVYTSTCNTTSTT</sequence>
<dbReference type="PANTHER" id="PTHR48436">
    <property type="entry name" value="2, PUTATIVE-RELATED"/>
    <property type="match status" value="1"/>
</dbReference>
<accession>A0A7J7MUL2</accession>
<dbReference type="EMBL" id="JACGCM010001219">
    <property type="protein sequence ID" value="KAF6158595.1"/>
    <property type="molecule type" value="Genomic_DNA"/>
</dbReference>
<dbReference type="AlphaFoldDB" id="A0A7J7MUL2"/>
<name>A0A7J7MUL2_9MAGN</name>
<proteinExistence type="predicted"/>
<evidence type="ECO:0000313" key="1">
    <source>
        <dbReference type="EMBL" id="KAF6158595.1"/>
    </source>
</evidence>
<gene>
    <name evidence="1" type="ORF">GIB67_040109</name>
</gene>
<dbReference type="InterPro" id="IPR055276">
    <property type="entry name" value="NHL41-like"/>
</dbReference>
<comment type="caution">
    <text evidence="1">The sequence shown here is derived from an EMBL/GenBank/DDBJ whole genome shotgun (WGS) entry which is preliminary data.</text>
</comment>
<evidence type="ECO:0008006" key="3">
    <source>
        <dbReference type="Google" id="ProtNLM"/>
    </source>
</evidence>
<organism evidence="1 2">
    <name type="scientific">Kingdonia uniflora</name>
    <dbReference type="NCBI Taxonomy" id="39325"/>
    <lineage>
        <taxon>Eukaryota</taxon>
        <taxon>Viridiplantae</taxon>
        <taxon>Streptophyta</taxon>
        <taxon>Embryophyta</taxon>
        <taxon>Tracheophyta</taxon>
        <taxon>Spermatophyta</taxon>
        <taxon>Magnoliopsida</taxon>
        <taxon>Ranunculales</taxon>
        <taxon>Circaeasteraceae</taxon>
        <taxon>Kingdonia</taxon>
    </lineage>
</organism>
<dbReference type="PANTHER" id="PTHR48436:SF1">
    <property type="entry name" value="2, PUTATIVE-RELATED"/>
    <property type="match status" value="1"/>
</dbReference>
<evidence type="ECO:0000313" key="2">
    <source>
        <dbReference type="Proteomes" id="UP000541444"/>
    </source>
</evidence>
<reference evidence="1 2" key="1">
    <citation type="journal article" date="2020" name="IScience">
        <title>Genome Sequencing of the Endangered Kingdonia uniflora (Circaeasteraceae, Ranunculales) Reveals Potential Mechanisms of Evolutionary Specialization.</title>
        <authorList>
            <person name="Sun Y."/>
            <person name="Deng T."/>
            <person name="Zhang A."/>
            <person name="Moore M.J."/>
            <person name="Landis J.B."/>
            <person name="Lin N."/>
            <person name="Zhang H."/>
            <person name="Zhang X."/>
            <person name="Huang J."/>
            <person name="Zhang X."/>
            <person name="Sun H."/>
            <person name="Wang H."/>
        </authorList>
    </citation>
    <scope>NUCLEOTIDE SEQUENCE [LARGE SCALE GENOMIC DNA]</scope>
    <source>
        <strain evidence="1">TB1705</strain>
        <tissue evidence="1">Leaf</tissue>
    </source>
</reference>
<protein>
    <recommendedName>
        <fullName evidence="3">Late embryogenesis abundant protein LEA-2 subgroup domain-containing protein</fullName>
    </recommendedName>
</protein>
<dbReference type="OrthoDB" id="777193at2759"/>